<gene>
    <name evidence="2" type="ORF">TrCOL_g4925</name>
</gene>
<reference evidence="3" key="1">
    <citation type="journal article" date="2023" name="Commun. Biol.">
        <title>Genome analysis of Parmales, the sister group of diatoms, reveals the evolutionary specialization of diatoms from phago-mixotrophs to photoautotrophs.</title>
        <authorList>
            <person name="Ban H."/>
            <person name="Sato S."/>
            <person name="Yoshikawa S."/>
            <person name="Yamada K."/>
            <person name="Nakamura Y."/>
            <person name="Ichinomiya M."/>
            <person name="Sato N."/>
            <person name="Blanc-Mathieu R."/>
            <person name="Endo H."/>
            <person name="Kuwata A."/>
            <person name="Ogata H."/>
        </authorList>
    </citation>
    <scope>NUCLEOTIDE SEQUENCE [LARGE SCALE GENOMIC DNA]</scope>
</reference>
<organism evidence="2 3">
    <name type="scientific">Triparma columacea</name>
    <dbReference type="NCBI Taxonomy" id="722753"/>
    <lineage>
        <taxon>Eukaryota</taxon>
        <taxon>Sar</taxon>
        <taxon>Stramenopiles</taxon>
        <taxon>Ochrophyta</taxon>
        <taxon>Bolidophyceae</taxon>
        <taxon>Parmales</taxon>
        <taxon>Triparmaceae</taxon>
        <taxon>Triparma</taxon>
    </lineage>
</organism>
<proteinExistence type="predicted"/>
<accession>A0A9W7GF64</accession>
<sequence>MGLFSGIANFWADITNDGENTVLVILFISYFGFLFVGAITIFVLHSSGQLDLANLLGQSRTDYMREDESRRALRREKEKSAWERSKKKGDLGYYAGHNTGGYKDGLKDGDFAMNGPKKLDGTKAGVIRNRAKRPPSHSAHLPEDAGTKITKYHWENNENVVRIYVENIPGFDSWAEADIASKGISVYWDDRESILLMLVNSSGDNFYLHVPALYRDVNDVQTIWKRNKCIVKITKRIDEPWPTLDKKKFVLPTEEETQRQLYEEGDIGGGKKSKYIDKSKLPFGDDLSDYVDKVGGGNIDIDSKVKWV</sequence>
<protein>
    <recommendedName>
        <fullName evidence="4">CS domain-containing protein</fullName>
    </recommendedName>
</protein>
<dbReference type="EMBL" id="BRYA01000182">
    <property type="protein sequence ID" value="GMI42846.1"/>
    <property type="molecule type" value="Genomic_DNA"/>
</dbReference>
<dbReference type="AlphaFoldDB" id="A0A9W7GF64"/>
<keyword evidence="1" id="KW-1133">Transmembrane helix</keyword>
<comment type="caution">
    <text evidence="2">The sequence shown here is derived from an EMBL/GenBank/DDBJ whole genome shotgun (WGS) entry which is preliminary data.</text>
</comment>
<dbReference type="Gene3D" id="2.60.40.790">
    <property type="match status" value="1"/>
</dbReference>
<evidence type="ECO:0000313" key="2">
    <source>
        <dbReference type="EMBL" id="GMI42846.1"/>
    </source>
</evidence>
<keyword evidence="1" id="KW-0812">Transmembrane</keyword>
<name>A0A9W7GF64_9STRA</name>
<dbReference type="Proteomes" id="UP001165065">
    <property type="component" value="Unassembled WGS sequence"/>
</dbReference>
<keyword evidence="3" id="KW-1185">Reference proteome</keyword>
<dbReference type="OrthoDB" id="49464at2759"/>
<keyword evidence="1" id="KW-0472">Membrane</keyword>
<feature type="transmembrane region" description="Helical" evidence="1">
    <location>
        <begin position="20"/>
        <end position="44"/>
    </location>
</feature>
<evidence type="ECO:0000256" key="1">
    <source>
        <dbReference type="SAM" id="Phobius"/>
    </source>
</evidence>
<dbReference type="SUPFAM" id="SSF49764">
    <property type="entry name" value="HSP20-like chaperones"/>
    <property type="match status" value="1"/>
</dbReference>
<dbReference type="InterPro" id="IPR008978">
    <property type="entry name" value="HSP20-like_chaperone"/>
</dbReference>
<evidence type="ECO:0008006" key="4">
    <source>
        <dbReference type="Google" id="ProtNLM"/>
    </source>
</evidence>
<evidence type="ECO:0000313" key="3">
    <source>
        <dbReference type="Proteomes" id="UP001165065"/>
    </source>
</evidence>